<dbReference type="InterPro" id="IPR057326">
    <property type="entry name" value="KR_dom"/>
</dbReference>
<dbReference type="PROSITE" id="PS52019">
    <property type="entry name" value="PKS_MFAS_DH"/>
    <property type="match status" value="1"/>
</dbReference>
<feature type="coiled-coil region" evidence="16">
    <location>
        <begin position="162"/>
        <end position="189"/>
    </location>
</feature>
<evidence type="ECO:0000256" key="6">
    <source>
        <dbReference type="ARBA" id="ARBA00022679"/>
    </source>
</evidence>
<dbReference type="Gene3D" id="3.40.50.12780">
    <property type="entry name" value="N-terminal domain of ligase-like"/>
    <property type="match status" value="1"/>
</dbReference>
<evidence type="ECO:0000256" key="5">
    <source>
        <dbReference type="ARBA" id="ARBA00022553"/>
    </source>
</evidence>
<dbReference type="PROSITE" id="PS50075">
    <property type="entry name" value="CARRIER"/>
    <property type="match status" value="1"/>
</dbReference>
<dbReference type="SUPFAM" id="SSF51621">
    <property type="entry name" value="Phosphoenolpyruvate/pyruvate domain"/>
    <property type="match status" value="1"/>
</dbReference>
<dbReference type="InterPro" id="IPR049551">
    <property type="entry name" value="PKS_DH_C"/>
</dbReference>
<dbReference type="SUPFAM" id="SSF51197">
    <property type="entry name" value="Clavaminate synthase-like"/>
    <property type="match status" value="1"/>
</dbReference>
<evidence type="ECO:0000259" key="18">
    <source>
        <dbReference type="PROSITE" id="PS50075"/>
    </source>
</evidence>
<dbReference type="Gene3D" id="1.10.189.10">
    <property type="entry name" value="Pyruvate Phosphate Dikinase, domain 2"/>
    <property type="match status" value="1"/>
</dbReference>
<dbReference type="InterPro" id="IPR027443">
    <property type="entry name" value="IPNS-like_sf"/>
</dbReference>
<dbReference type="Gene3D" id="3.40.50.150">
    <property type="entry name" value="Vaccinia Virus protein VP39"/>
    <property type="match status" value="1"/>
</dbReference>
<dbReference type="Pfam" id="PF00391">
    <property type="entry name" value="PEP-utilizers"/>
    <property type="match status" value="1"/>
</dbReference>
<dbReference type="Gene3D" id="3.90.180.10">
    <property type="entry name" value="Medium-chain alcohol dehydrogenases, catalytic domain"/>
    <property type="match status" value="1"/>
</dbReference>
<dbReference type="InterPro" id="IPR008279">
    <property type="entry name" value="PEP-util_enz_mobile_dom"/>
</dbReference>
<dbReference type="PROSITE" id="PS52004">
    <property type="entry name" value="KS3_2"/>
    <property type="match status" value="1"/>
</dbReference>
<dbReference type="InterPro" id="IPR036637">
    <property type="entry name" value="Phosphohistidine_dom_sf"/>
</dbReference>
<evidence type="ECO:0000256" key="16">
    <source>
        <dbReference type="SAM" id="Coils"/>
    </source>
</evidence>
<evidence type="ECO:0000256" key="11">
    <source>
        <dbReference type="ARBA" id="ARBA00022840"/>
    </source>
</evidence>
<dbReference type="InterPro" id="IPR042104">
    <property type="entry name" value="PKS_dehydratase_sf"/>
</dbReference>
<dbReference type="InterPro" id="IPR040442">
    <property type="entry name" value="Pyrv_kinase-like_dom_sf"/>
</dbReference>
<dbReference type="Pfam" id="PF00501">
    <property type="entry name" value="AMP-binding"/>
    <property type="match status" value="1"/>
</dbReference>
<dbReference type="Pfam" id="PF14765">
    <property type="entry name" value="PS-DH"/>
    <property type="match status" value="1"/>
</dbReference>
<dbReference type="SUPFAM" id="SSF50129">
    <property type="entry name" value="GroES-like"/>
    <property type="match status" value="1"/>
</dbReference>
<dbReference type="Gene3D" id="1.20.80.30">
    <property type="match status" value="1"/>
</dbReference>
<dbReference type="InterPro" id="IPR000121">
    <property type="entry name" value="PEP_util_C"/>
</dbReference>
<dbReference type="EC" id="2.7.9.1" evidence="3"/>
<dbReference type="Pfam" id="PF16197">
    <property type="entry name" value="KAsynt_C_assoc"/>
    <property type="match status" value="1"/>
</dbReference>
<dbReference type="InterPro" id="IPR023151">
    <property type="entry name" value="PEP_util_CS"/>
</dbReference>
<evidence type="ECO:0000256" key="8">
    <source>
        <dbReference type="ARBA" id="ARBA00022737"/>
    </source>
</evidence>
<feature type="region of interest" description="C-terminal hotdog fold" evidence="15">
    <location>
        <begin position="2600"/>
        <end position="2728"/>
    </location>
</feature>
<dbReference type="Pfam" id="PF00107">
    <property type="entry name" value="ADH_zinc_N"/>
    <property type="match status" value="1"/>
</dbReference>
<dbReference type="InterPro" id="IPR000873">
    <property type="entry name" value="AMP-dep_synth/lig_dom"/>
</dbReference>
<dbReference type="InterPro" id="IPR018274">
    <property type="entry name" value="PEP_util_AS"/>
</dbReference>
<dbReference type="InterPro" id="IPR015813">
    <property type="entry name" value="Pyrv/PenolPyrv_kinase-like_dom"/>
</dbReference>
<keyword evidence="7" id="KW-0479">Metal-binding</keyword>
<keyword evidence="22" id="KW-1185">Reference proteome</keyword>
<evidence type="ECO:0000313" key="21">
    <source>
        <dbReference type="EMBL" id="CAK9082656.1"/>
    </source>
</evidence>
<dbReference type="InterPro" id="IPR020841">
    <property type="entry name" value="PKS_Beta-ketoAc_synthase_dom"/>
</dbReference>
<dbReference type="PANTHER" id="PTHR22931">
    <property type="entry name" value="PHOSPHOENOLPYRUVATE DIKINASE-RELATED"/>
    <property type="match status" value="1"/>
</dbReference>
<dbReference type="Pfam" id="PF03959">
    <property type="entry name" value="FSH1"/>
    <property type="match status" value="1"/>
</dbReference>
<organism evidence="21 22">
    <name type="scientific">Durusdinium trenchii</name>
    <dbReference type="NCBI Taxonomy" id="1381693"/>
    <lineage>
        <taxon>Eukaryota</taxon>
        <taxon>Sar</taxon>
        <taxon>Alveolata</taxon>
        <taxon>Dinophyceae</taxon>
        <taxon>Suessiales</taxon>
        <taxon>Symbiodiniaceae</taxon>
        <taxon>Durusdinium</taxon>
    </lineage>
</organism>
<dbReference type="InterPro" id="IPR005645">
    <property type="entry name" value="FSH-like_dom"/>
</dbReference>
<dbReference type="InterPro" id="IPR018201">
    <property type="entry name" value="Ketoacyl_synth_AS"/>
</dbReference>
<dbReference type="InterPro" id="IPR013154">
    <property type="entry name" value="ADH-like_N"/>
</dbReference>
<dbReference type="SMART" id="SM00829">
    <property type="entry name" value="PKS_ER"/>
    <property type="match status" value="1"/>
</dbReference>
<dbReference type="InterPro" id="IPR020806">
    <property type="entry name" value="PKS_PP-bd"/>
</dbReference>
<dbReference type="Gene3D" id="3.20.20.60">
    <property type="entry name" value="Phosphoenolpyruvate-binding domains"/>
    <property type="match status" value="1"/>
</dbReference>
<dbReference type="InterPro" id="IPR002192">
    <property type="entry name" value="PPDK_AMP/ATP-bd"/>
</dbReference>
<dbReference type="InterPro" id="IPR020807">
    <property type="entry name" value="PKS_DH"/>
</dbReference>
<dbReference type="SMART" id="SM00826">
    <property type="entry name" value="PKS_DH"/>
    <property type="match status" value="1"/>
</dbReference>
<keyword evidence="14" id="KW-0012">Acyltransferase</keyword>
<dbReference type="InterPro" id="IPR049900">
    <property type="entry name" value="PKS_mFAS_DH"/>
</dbReference>
<keyword evidence="6" id="KW-0808">Transferase</keyword>
<feature type="domain" description="PKS/mFAS DH" evidence="20">
    <location>
        <begin position="2461"/>
        <end position="2728"/>
    </location>
</feature>
<keyword evidence="16" id="KW-0175">Coiled coil</keyword>
<reference evidence="21 22" key="1">
    <citation type="submission" date="2024-02" db="EMBL/GenBank/DDBJ databases">
        <authorList>
            <person name="Chen Y."/>
            <person name="Shah S."/>
            <person name="Dougan E. K."/>
            <person name="Thang M."/>
            <person name="Chan C."/>
        </authorList>
    </citation>
    <scope>NUCLEOTIDE SEQUENCE [LARGE SCALE GENOMIC DNA]</scope>
</reference>
<keyword evidence="8" id="KW-0677">Repeat</keyword>
<dbReference type="SUPFAM" id="SSF47336">
    <property type="entry name" value="ACP-like"/>
    <property type="match status" value="2"/>
</dbReference>
<dbReference type="CDD" id="cd00833">
    <property type="entry name" value="PKS"/>
    <property type="match status" value="1"/>
</dbReference>
<feature type="region of interest" description="Disordered" evidence="17">
    <location>
        <begin position="3965"/>
        <end position="3994"/>
    </location>
</feature>
<evidence type="ECO:0000256" key="17">
    <source>
        <dbReference type="SAM" id="MobiDB-lite"/>
    </source>
</evidence>
<evidence type="ECO:0000256" key="12">
    <source>
        <dbReference type="ARBA" id="ARBA00022842"/>
    </source>
</evidence>
<evidence type="ECO:0000256" key="3">
    <source>
        <dbReference type="ARBA" id="ARBA00011994"/>
    </source>
</evidence>
<dbReference type="InterPro" id="IPR042099">
    <property type="entry name" value="ANL_N_sf"/>
</dbReference>
<protein>
    <recommendedName>
        <fullName evidence="3">pyruvate, phosphate dikinase</fullName>
        <ecNumber evidence="3">2.7.9.1</ecNumber>
    </recommendedName>
</protein>
<accession>A0ABP0Q4M6</accession>
<proteinExistence type="inferred from homology"/>
<evidence type="ECO:0000259" key="20">
    <source>
        <dbReference type="PROSITE" id="PS52019"/>
    </source>
</evidence>
<dbReference type="InterPro" id="IPR013216">
    <property type="entry name" value="Methyltransf_11"/>
</dbReference>
<dbReference type="Gene3D" id="3.40.30.10">
    <property type="entry name" value="Glutaredoxin"/>
    <property type="match status" value="1"/>
</dbReference>
<dbReference type="Pfam" id="PF08241">
    <property type="entry name" value="Methyltransf_11"/>
    <property type="match status" value="1"/>
</dbReference>
<evidence type="ECO:0000256" key="4">
    <source>
        <dbReference type="ARBA" id="ARBA00022450"/>
    </source>
</evidence>
<dbReference type="Gene3D" id="3.30.470.20">
    <property type="entry name" value="ATP-grasp fold, B domain"/>
    <property type="match status" value="1"/>
</dbReference>
<dbReference type="Gene3D" id="3.50.30.10">
    <property type="entry name" value="Phosphohistidine domain"/>
    <property type="match status" value="1"/>
</dbReference>
<dbReference type="Pfam" id="PF21089">
    <property type="entry name" value="PKS_DH_N"/>
    <property type="match status" value="1"/>
</dbReference>
<dbReference type="Gene3D" id="3.30.1490.20">
    <property type="entry name" value="ATP-grasp fold, A domain"/>
    <property type="match status" value="1"/>
</dbReference>
<dbReference type="SUPFAM" id="SSF53335">
    <property type="entry name" value="S-adenosyl-L-methionine-dependent methyltransferases"/>
    <property type="match status" value="1"/>
</dbReference>
<dbReference type="CDD" id="cd03024">
    <property type="entry name" value="DsbA_FrnE"/>
    <property type="match status" value="1"/>
</dbReference>
<dbReference type="InterPro" id="IPR013815">
    <property type="entry name" value="ATP_grasp_subdomain_1"/>
</dbReference>
<evidence type="ECO:0000256" key="7">
    <source>
        <dbReference type="ARBA" id="ARBA00022723"/>
    </source>
</evidence>
<comment type="cofactor">
    <cofactor evidence="1">
        <name>Mg(2+)</name>
        <dbReference type="ChEBI" id="CHEBI:18420"/>
    </cofactor>
</comment>
<dbReference type="Pfam" id="PF08659">
    <property type="entry name" value="KR"/>
    <property type="match status" value="1"/>
</dbReference>
<dbReference type="Pfam" id="PF02896">
    <property type="entry name" value="PEP-utilizers_C"/>
    <property type="match status" value="1"/>
</dbReference>
<sequence length="4666" mass="509406">MTKWVYNFGAGEAEGHAEIKDLLGNKGANLAEMASIGLPVPPGFTLTTEVCSHFEQTGSYPQDLKEQVQKALQILESRAGCKFGDSENPLLVSVRSGARARMPGMMDTVLNVGLNAKTVEALAEQSDDRRFAFDSYRRFIQMYADIVLGVDACHFEKMLQRAKQKRGVKQDHELQVEDLERLVRDYKTRVFVELGEEFPTDPQVQLWGAIGAVFKSWTNPRAKTYRELHDIPEEGGTAANVQAMVFGNMGHDSASGVAFTRNPSNGDNHFYGEFLLNAQGEDVVAGIRTPSELTMQARMAHGNNSPSLEEKMPKVFRELMAIRDQLEKHYKDVQDIEFTIQKGKLYMLQTRSGKRTTQAAIQIAVDMTNEGLITKQQAVMRLHPSQIDQLLHPTIAENAKKQIIAKGLPASPGAAIGKVVFCADEAVQRVSDGEKVILVRNETSPDDIHGLHAAEGVLTTRGGMTSHAAVVARSMGRPCVAGAGHLEIDEAAGKLKIGDLVLEKGDKLSIDGSTGEVLLGEVPTVLPKVTGAFRTLMSWADEYRTMQVRANAETKADAILAKDFGAEGIGLVRTEHMFFAGMRITAMRQMILASDTKDRKDALHRLLFMQREDITELFQIMDGQPVTIRLFDPPLHEFLPNTEAELSYVARAAGVPVERVRRRATELREFNPMLGHRGCRLAITYPEICEMQARAIFGAAAEAGRTSPSKKTPVAEVMVPLVATLEEFKIIKGIIDKTAAAVQKEENVNFTYRVGTMIELPRAALQAGKLAEEAEFFSFGTNDLTQTTYGLSRDDTGTFMSDYKAKGIMAQDPFVTLDEEGVGELIKVAMNRGLSTRPDMKMGICGEHGGDPTSIDFCQRTGLNYVSCSPYRVPIARLAAAQSALKAQGERVTETRAARPRNPSFGPWCRLVSTRASSCARFRGFLEGFTSSSVALEDVCILCPSLPNWALRRDWPVRIAAADACPDGLENVYLCGRVEEVQRLSSRFAPLGCFVDRSVEGAELPNCEVLPQLAEDLALAWEPLLAAVCSRHVATIQEMILRQCRRRPEKLALIYEDREWTYQQMCSAACSFRDRLREEGLCPSRGPVAVRLDASDFSAICFLALLSGRFTIHLLDRGASGQRFRLQACPSQAIVTARGQDLTVTEDLRVFNIDEMQLDWSQPSNSLHMDGDLNDVAFIEYTSGSTGAPKSVATLQWRIAHWARWHCFHFPPGEARDAYNLFWIWYWQIPLSTGSTCVVWPNWQSQDISQLMHYFAKHRVTRCNCLTPGQLSALLCVEDHLPKDLQEVFVGGEALPLATARSWLQKWPRVRLILNYATTETAADMAFLPITEEIASLEMPFAPLSTQIVCWNNQMTVENEELVVSGWNVADAYLPPTASSAFRRNADGLSNSYRTGDRAQIRDGHIFILGRLDKVVKIRGFRVDTDGLESLLMKAPGIKAICVRKFEESLYAVISTLDLETVKTFAKENYEHSHLLVWISVDALPMTKSGKKDIAAITQILEKRSQQNDEVMEYYGEEEHRVAAAYKEVLGRDIHREMPFVEAGGHSLFAMRIAKLLGISPVELFKFPTIASLAKSLEPSEVAVKQVASGVISLPRVPQASSGPLAMVGLACRLPHATSTEQFLDSLQAGHLMTTELPALPGQIPRKGVVPDLGFDCHFWKCTEQAAAMMDTAQRALLEISYEAFHGSNFSAQLRDGQLRGIDLPERNAAVIVCGGSLNHWPLQLVDLEESRTMRPDEYFNWEVGTDKDYLASSIAYRFDLHGTAEVVQTACSSALVAISRAVQLLKAGHCDYALCGGASFSPDAPIAAVDGLIWAPDGVCRPYAEGANGTTNADGGGIVILSRAAAAVSHGHLAHAHVLGSATNNDGARKTTFSAPSYEGQVEVIRQAHLDAGILSSQLDYVEGHGTGTKLGDPLEVAALTEVCQEAHRVLLGSAKGNVGHLNTAAGVPGLLKAALMLKHQCMVPSLHAVNPSKEVDWTRTPLTLATISESWQGSLAGVSSFGVGGTNAHVVLKASAQNAPAMPKVTWERKPLEALLSSLGKKNGVPVHRPVHHVPVKEAKGLEDWFYEETREAVRLSELKPKLASVLCDGDESSMPEGMPRTTVLTTWQRAVPAAKAAGGFLIFLGTSAQEPDVNDKSQEGLLLNCMHLIKKLTQSKSTFEVAFILNNTLRYAGLLGFLRSAMKEHPELRLRLLRREGQAPVLFPARTGEFILTSSGVFEPRLRSVRPPAAVEPAEYQRALVTGGLRGLGLRVAKWLADTGRAKSLVLLGRHQSTGANAELLESLSGELPVEVRLGDVAQWEQVEGLPDCDLVVHCAGAVKDGVLLKLTKEDVRKVIYPKMRGALHLRKKYPNAKKLAFSSSSGLFGVPGQSTYAAGNTFVDAVMPSIQWGGWAETGMVEDLGIEPLAGERFVPVKDGLECFGRILDAKERAVPLAVLDVHWPVFRHQTNVFAVDDPLLATIEAEIPAPSPDPLKQVWTVGSAGSRHRGTRRGLELCQQHVVSGIAVLPGSALLSLALEVASQILGTETVQLQDVKFLMPLELQSVRQLTLSVTKTTSGGSLRFSSRADGHEADSKEALHCTANFTAADLVQRPRFQGTLTPVERIYENFSAAGYFYGPDFQGHSFGVGSVAVCSMPTSASRDFVLDPAHLDIAMQLASLIHPLGMRGAPQSIRRLTAKVGATLTSSEGRVLQGEEFVDVRVFNRDQLVCNIEGLSLATMHVGVPLKSGRAVWQETAQARRSCWRIVGEEVKKLHLPDVTEKEEEPHEAVAMAVKARSLEDVKRCQEEVRSLAAKCRCWVLCLEEEGCSFAEAAAEAAVEVGAMAVIGTASQCSELSLELGMDATSTLRIVDEDGHLKLLRHAVVAADRPAALVASRCEPYVVEIDSSKAHKGAQCRLCERRSPGRGEVEIHSSFWALNFRDVLVAVGAISANVGGTSLGLGGECYGTVTAIGEGVTDLAVGDVVIATPPDGMGSYLVADARVVTKAPESMSPEEAVAGTCAYATAWLALHWMARIRAGERVLIHSAAGGVGLAAVHLCKKVGCEVYATASTEEKRALLRQLGAQVFHSRKVADFEEGILEATDGEGVDVVLNSLSGKAIPASLNLLRDFGRFVEIGKRDQYEGTQMELTPFLKGISYHAAHFDVLMLKRPNECRRLLEEVWAELPNLPRLPTKTFGMAELKGALEYFAKGIHIGKVLVAVEDGVPVLPRRPQVVGPTGDIVTQSLRAAGTEEGGMIVHCVQCLEDVPENLHQAQMVVTTSRSVAAVLKELNPEAGCIVLPQWEPPSNLDEWLTLGGLIITSEDEPEGDLRGWLFSIVEEMAGPIEMDTTFEDAGLDSLSLISLARRLSSKVNKVITVADLSDNPTPRKLLESFTGGPLPEVPRPRVVCLHGFRSNGDALAAQMGPMISHLGMMEWVFLTSPRLGTGPAAPHISDGREWWGSGDFETGWQRNYEALTATLPNVRAVNAVGAVGFSQGGAVAALLDCSWRVLFSPVKVPGLRPQSSACLLTYDENEEYVEECKAVGEFFKAKQVYTHGKGHDVPRDAAFIKTFQGFAASTLAVRMQPEGAPPMRSLPQATPGAVEPVVQIPYQELRDLTPSAVEKLHKAFVGERAYGAVAITGIPNYAELKHDAFRAGVDLALLDDEGRKRSAAVNNTYPGWSGTPGSETHPLQNSFLFNVKEELGGQMDPFFGKNIFPSEDYRKTWVKFVDVMYANALQVLRGCDKVLDTEIQQWQAQRSLERLGDDGPALAGRFICYDSGFTREDKLLELRDGVSPLNSNASSIAELPQSSHVHEEPSEMSVKTVGHAGDGLASMRTHATPVKTAGHAGDGLASMRTHATPVKTAGHAGDGLASMRTHATPVKTAGHAGDGLASMRTHATPVKTAGHAGNGLASMRTHATPVKTAGHAGDGLASMRTHATPVKTAGHAGDGLASMRTHATPVKTAGHAGDGLASMRTHATPVKTAGHAGDGMATMQTPSAPVKTSSSGYNPLELSSSLAGSLSSQGSDDAVPVSQPETDYWLPWHVDSNFVTILHKEMYASESTGEFISEPPGSGLMFMNEVGETTMLDCSDPNTMLLQMGAFAQIYTGGKLKACRHAVLNPVKPGVARFNYCNFWYVPWDTLCTAPEGMEATAVNQGWNAMMDESYLNITMKQSFTAFRQFMVSPEARVQFSDSQRFKELSAILPIVRKQGDAGAPTMPNIQVDLLTDVRCPFSFISQMNLQNAIQNLGLQDNVVVRYHPVFLNPNVPKEGESLDDYLWREFGYTKEYAHSEDYPLRRYGREAGVEMNPHRRVVNTFDAFCLIEAAQEEGVQHELVQTLSRWYFEEAKDISDVAVLRAAALHVGLDAERALQRSSELQGTVQERYEEFSAMLGEVPHFLLREQASGNGLELGGLRSVEAWEQVLQQVMERGQFMGMTIDGPHGQKVRVDRANPFTPVSHALPAQHGWTPTAWSYQEEDFSRMDERPDDLMYSEPRLAEHLDLSSLQTLTETYEAIFQACPDGFSVLDLCSSWNSHYPNMDRASKVAVHGLNAVELEMNEVATERHIQDLNLDQKLPWADNSFDVATLALSIQYLTKPREVFAELQRVLKPGGMAVVAFSHRSFIEKAVRLWASEPDDGEGHAHVVCRYFQHGPENGWEKIKTMDVSPRHGDPVWIVTAVKPM</sequence>
<feature type="active site" description="Proton acceptor; for dehydratase activity" evidence="15">
    <location>
        <position position="2502"/>
    </location>
</feature>
<evidence type="ECO:0000259" key="19">
    <source>
        <dbReference type="PROSITE" id="PS52004"/>
    </source>
</evidence>
<dbReference type="SMART" id="SM00825">
    <property type="entry name" value="PKS_KS"/>
    <property type="match status" value="1"/>
</dbReference>
<feature type="domain" description="Ketosynthase family 3 (KS3)" evidence="19">
    <location>
        <begin position="1602"/>
        <end position="2016"/>
    </location>
</feature>
<dbReference type="SUPFAM" id="SSF53901">
    <property type="entry name" value="Thiolase-like"/>
    <property type="match status" value="1"/>
</dbReference>
<dbReference type="Pfam" id="PF08240">
    <property type="entry name" value="ADH_N"/>
    <property type="match status" value="1"/>
</dbReference>
<dbReference type="InterPro" id="IPR020843">
    <property type="entry name" value="ER"/>
</dbReference>
<feature type="compositionally biased region" description="Polar residues" evidence="17">
    <location>
        <begin position="3784"/>
        <end position="3794"/>
    </location>
</feature>
<dbReference type="Gene3D" id="3.30.300.30">
    <property type="match status" value="1"/>
</dbReference>
<feature type="compositionally biased region" description="Polar residues" evidence="17">
    <location>
        <begin position="3977"/>
        <end position="3992"/>
    </location>
</feature>
<keyword evidence="12" id="KW-0460">Magnesium</keyword>
<dbReference type="SUPFAM" id="SSF51735">
    <property type="entry name" value="NAD(P)-binding Rossmann-fold domains"/>
    <property type="match status" value="2"/>
</dbReference>
<keyword evidence="11" id="KW-0067">ATP-binding</keyword>
<dbReference type="InterPro" id="IPR032821">
    <property type="entry name" value="PKS_assoc"/>
</dbReference>
<dbReference type="NCBIfam" id="NF004531">
    <property type="entry name" value="PRK05878.1"/>
    <property type="match status" value="1"/>
</dbReference>
<dbReference type="Pfam" id="PF01323">
    <property type="entry name" value="DSBA"/>
    <property type="match status" value="1"/>
</dbReference>
<dbReference type="SUPFAM" id="SSF56801">
    <property type="entry name" value="Acetyl-CoA synthetase-like"/>
    <property type="match status" value="1"/>
</dbReference>
<gene>
    <name evidence="21" type="ORF">SCF082_LOCUS39274</name>
</gene>
<feature type="region of interest" description="N-terminal hotdog fold" evidence="15">
    <location>
        <begin position="2461"/>
        <end position="2587"/>
    </location>
</feature>
<dbReference type="Gene3D" id="3.40.47.10">
    <property type="match status" value="1"/>
</dbReference>
<dbReference type="PROSITE" id="PS00370">
    <property type="entry name" value="PEP_ENZYMES_PHOS_SITE"/>
    <property type="match status" value="1"/>
</dbReference>
<dbReference type="Gene3D" id="2.60.120.330">
    <property type="entry name" value="B-lactam Antibiotic, Isopenicillin N Synthase, Chain"/>
    <property type="match status" value="1"/>
</dbReference>
<evidence type="ECO:0000256" key="13">
    <source>
        <dbReference type="ARBA" id="ARBA00023268"/>
    </source>
</evidence>
<comment type="caution">
    <text evidence="21">The sequence shown here is derived from an EMBL/GenBank/DDBJ whole genome shotgun (WGS) entry which is preliminary data.</text>
</comment>
<dbReference type="InterPro" id="IPR014030">
    <property type="entry name" value="Ketoacyl_synth_N"/>
</dbReference>
<dbReference type="EMBL" id="CAXAMM010038984">
    <property type="protein sequence ID" value="CAK9082656.1"/>
    <property type="molecule type" value="Genomic_DNA"/>
</dbReference>
<dbReference type="Pfam" id="PF01326">
    <property type="entry name" value="PPDK_N"/>
    <property type="match status" value="1"/>
</dbReference>
<evidence type="ECO:0000256" key="1">
    <source>
        <dbReference type="ARBA" id="ARBA00001946"/>
    </source>
</evidence>
<dbReference type="InterPro" id="IPR013968">
    <property type="entry name" value="PKS_KR"/>
</dbReference>
<feature type="region of interest" description="Disordered" evidence="17">
    <location>
        <begin position="3784"/>
        <end position="3804"/>
    </location>
</feature>
<dbReference type="InterPro" id="IPR045851">
    <property type="entry name" value="AMP-bd_C_sf"/>
</dbReference>
<dbReference type="PROSITE" id="PS00606">
    <property type="entry name" value="KS3_1"/>
    <property type="match status" value="1"/>
</dbReference>
<dbReference type="SMART" id="SM00822">
    <property type="entry name" value="PKS_KR"/>
    <property type="match status" value="1"/>
</dbReference>
<feature type="active site" description="Proton donor; for dehydratase activity" evidence="15">
    <location>
        <position position="2654"/>
    </location>
</feature>
<dbReference type="InterPro" id="IPR036249">
    <property type="entry name" value="Thioredoxin-like_sf"/>
</dbReference>
<dbReference type="InterPro" id="IPR013149">
    <property type="entry name" value="ADH-like_C"/>
</dbReference>
<dbReference type="Proteomes" id="UP001642464">
    <property type="component" value="Unassembled WGS sequence"/>
</dbReference>
<dbReference type="SUPFAM" id="SSF56059">
    <property type="entry name" value="Glutathione synthetase ATP-binding domain-like"/>
    <property type="match status" value="1"/>
</dbReference>
<evidence type="ECO:0000256" key="14">
    <source>
        <dbReference type="ARBA" id="ARBA00023315"/>
    </source>
</evidence>
<keyword evidence="4" id="KW-0596">Phosphopantetheine</keyword>
<dbReference type="SUPFAM" id="SSF53474">
    <property type="entry name" value="alpha/beta-Hydrolases"/>
    <property type="match status" value="1"/>
</dbReference>
<dbReference type="InterPro" id="IPR029063">
    <property type="entry name" value="SAM-dependent_MTases_sf"/>
</dbReference>
<dbReference type="SUPFAM" id="SSF52833">
    <property type="entry name" value="Thioredoxin-like"/>
    <property type="match status" value="1"/>
</dbReference>
<dbReference type="InterPro" id="IPR009081">
    <property type="entry name" value="PP-bd_ACP"/>
</dbReference>
<dbReference type="CDD" id="cd05195">
    <property type="entry name" value="enoyl_red"/>
    <property type="match status" value="1"/>
</dbReference>
<dbReference type="InterPro" id="IPR016039">
    <property type="entry name" value="Thiolase-like"/>
</dbReference>
<keyword evidence="13" id="KW-0511">Multifunctional enzyme</keyword>
<dbReference type="SUPFAM" id="SSF52009">
    <property type="entry name" value="Phosphohistidine domain"/>
    <property type="match status" value="1"/>
</dbReference>
<dbReference type="Pfam" id="PF02801">
    <property type="entry name" value="Ketoacyl-synt_C"/>
    <property type="match status" value="1"/>
</dbReference>
<dbReference type="Gene3D" id="1.10.1200.10">
    <property type="entry name" value="ACP-like"/>
    <property type="match status" value="2"/>
</dbReference>
<keyword evidence="10" id="KW-0418">Kinase</keyword>
<feature type="domain" description="Carrier" evidence="18">
    <location>
        <begin position="3303"/>
        <end position="3380"/>
    </location>
</feature>
<evidence type="ECO:0000256" key="15">
    <source>
        <dbReference type="PROSITE-ProRule" id="PRU01363"/>
    </source>
</evidence>
<dbReference type="InterPro" id="IPR001853">
    <property type="entry name" value="DSBA-like_thioredoxin_dom"/>
</dbReference>
<dbReference type="InterPro" id="IPR014031">
    <property type="entry name" value="Ketoacyl_synth_C"/>
</dbReference>
<dbReference type="InterPro" id="IPR036291">
    <property type="entry name" value="NAD(P)-bd_dom_sf"/>
</dbReference>
<dbReference type="InterPro" id="IPR036736">
    <property type="entry name" value="ACP-like_sf"/>
</dbReference>
<evidence type="ECO:0000256" key="10">
    <source>
        <dbReference type="ARBA" id="ARBA00022777"/>
    </source>
</evidence>
<name>A0ABP0Q4M6_9DINO</name>
<dbReference type="Gene3D" id="3.40.50.1820">
    <property type="entry name" value="alpha/beta hydrolase"/>
    <property type="match status" value="1"/>
</dbReference>
<dbReference type="InterPro" id="IPR049552">
    <property type="entry name" value="PKS_DH_N"/>
</dbReference>
<dbReference type="PANTHER" id="PTHR22931:SF9">
    <property type="entry name" value="PYRUVATE, PHOSPHATE DIKINASE 1, CHLOROPLASTIC"/>
    <property type="match status" value="1"/>
</dbReference>
<dbReference type="Pfam" id="PF00109">
    <property type="entry name" value="ketoacyl-synt"/>
    <property type="match status" value="1"/>
</dbReference>
<evidence type="ECO:0000256" key="2">
    <source>
        <dbReference type="ARBA" id="ARBA00007837"/>
    </source>
</evidence>
<dbReference type="Gene3D" id="3.10.129.110">
    <property type="entry name" value="Polyketide synthase dehydratase"/>
    <property type="match status" value="1"/>
</dbReference>
<evidence type="ECO:0000256" key="9">
    <source>
        <dbReference type="ARBA" id="ARBA00022741"/>
    </source>
</evidence>
<dbReference type="InterPro" id="IPR029058">
    <property type="entry name" value="AB_hydrolase_fold"/>
</dbReference>
<dbReference type="InterPro" id="IPR010121">
    <property type="entry name" value="Pyruvate_phosphate_dikinase"/>
</dbReference>
<dbReference type="NCBIfam" id="TIGR01828">
    <property type="entry name" value="pyru_phos_dikin"/>
    <property type="match status" value="1"/>
</dbReference>
<dbReference type="PROSITE" id="PS00742">
    <property type="entry name" value="PEP_ENZYMES_2"/>
    <property type="match status" value="1"/>
</dbReference>
<comment type="similarity">
    <text evidence="2">Belongs to the PEP-utilizing enzyme family.</text>
</comment>
<dbReference type="SMART" id="SM00823">
    <property type="entry name" value="PKS_PP"/>
    <property type="match status" value="1"/>
</dbReference>
<evidence type="ECO:0000313" key="22">
    <source>
        <dbReference type="Proteomes" id="UP001642464"/>
    </source>
</evidence>
<keyword evidence="5" id="KW-0597">Phosphoprotein</keyword>
<dbReference type="Gene3D" id="3.40.50.720">
    <property type="entry name" value="NAD(P)-binding Rossmann-like Domain"/>
    <property type="match status" value="2"/>
</dbReference>
<dbReference type="Pfam" id="PF00550">
    <property type="entry name" value="PP-binding"/>
    <property type="match status" value="1"/>
</dbReference>
<keyword evidence="9" id="KW-0547">Nucleotide-binding</keyword>
<dbReference type="InterPro" id="IPR011032">
    <property type="entry name" value="GroES-like_sf"/>
</dbReference>